<evidence type="ECO:0000256" key="1">
    <source>
        <dbReference type="ARBA" id="ARBA00005636"/>
    </source>
</evidence>
<feature type="domain" description="Large ribosomal subunit protein uL2 C-terminal" evidence="6">
    <location>
        <begin position="124"/>
        <end position="254"/>
    </location>
</feature>
<dbReference type="InterPro" id="IPR022669">
    <property type="entry name" value="Ribosomal_uL2_C"/>
</dbReference>
<comment type="similarity">
    <text evidence="1">Belongs to the universal ribosomal protein uL2 family.</text>
</comment>
<dbReference type="InterPro" id="IPR002171">
    <property type="entry name" value="Ribosomal_uL2"/>
</dbReference>
<evidence type="ECO:0000259" key="6">
    <source>
        <dbReference type="SMART" id="SM01382"/>
    </source>
</evidence>
<dbReference type="SUPFAM" id="SSF50249">
    <property type="entry name" value="Nucleic acid-binding proteins"/>
    <property type="match status" value="1"/>
</dbReference>
<dbReference type="InterPro" id="IPR012340">
    <property type="entry name" value="NA-bd_OB-fold"/>
</dbReference>
<dbReference type="SMART" id="SM01383">
    <property type="entry name" value="Ribosomal_L2"/>
    <property type="match status" value="1"/>
</dbReference>
<dbReference type="InterPro" id="IPR008991">
    <property type="entry name" value="Translation_prot_SH3-like_sf"/>
</dbReference>
<dbReference type="GO" id="GO:0002181">
    <property type="term" value="P:cytoplasmic translation"/>
    <property type="evidence" value="ECO:0007669"/>
    <property type="project" value="TreeGrafter"/>
</dbReference>
<evidence type="ECO:0000256" key="5">
    <source>
        <dbReference type="SAM" id="MobiDB-lite"/>
    </source>
</evidence>
<dbReference type="PIRSF" id="PIRSF002158">
    <property type="entry name" value="Ribosomal_L2"/>
    <property type="match status" value="1"/>
</dbReference>
<proteinExistence type="inferred from homology"/>
<dbReference type="Pfam" id="PF00181">
    <property type="entry name" value="Ribosomal_L2_N"/>
    <property type="match status" value="1"/>
</dbReference>
<dbReference type="NCBIfam" id="TIGR01171">
    <property type="entry name" value="rplB_bact"/>
    <property type="match status" value="1"/>
</dbReference>
<dbReference type="Pfam" id="PF03947">
    <property type="entry name" value="Ribosomal_L2_C"/>
    <property type="match status" value="1"/>
</dbReference>
<feature type="compositionally biased region" description="Basic residues" evidence="5">
    <location>
        <begin position="256"/>
        <end position="265"/>
    </location>
</feature>
<dbReference type="PANTHER" id="PTHR13691">
    <property type="entry name" value="RIBOSOMAL PROTEIN L2"/>
    <property type="match status" value="1"/>
</dbReference>
<reference evidence="8" key="1">
    <citation type="journal article" date="2020" name="mSystems">
        <title>Genome- and Community-Level Interaction Insights into Carbon Utilization and Element Cycling Functions of Hydrothermarchaeota in Hydrothermal Sediment.</title>
        <authorList>
            <person name="Zhou Z."/>
            <person name="Liu Y."/>
            <person name="Xu W."/>
            <person name="Pan J."/>
            <person name="Luo Z.H."/>
            <person name="Li M."/>
        </authorList>
    </citation>
    <scope>NUCLEOTIDE SEQUENCE [LARGE SCALE GENOMIC DNA]</scope>
    <source>
        <strain evidence="8">SpSt-417</strain>
    </source>
</reference>
<dbReference type="InterPro" id="IPR014722">
    <property type="entry name" value="Rib_uL2_dom2"/>
</dbReference>
<gene>
    <name evidence="8" type="primary">rplB</name>
    <name evidence="8" type="ORF">ENR63_02355</name>
</gene>
<protein>
    <recommendedName>
        <fullName evidence="4">50S ribosomal protein L2</fullName>
    </recommendedName>
</protein>
<comment type="caution">
    <text evidence="8">The sequence shown here is derived from an EMBL/GenBank/DDBJ whole genome shotgun (WGS) entry which is preliminary data.</text>
</comment>
<dbReference type="GO" id="GO:0015934">
    <property type="term" value="C:large ribosomal subunit"/>
    <property type="evidence" value="ECO:0007669"/>
    <property type="project" value="InterPro"/>
</dbReference>
<organism evidence="8">
    <name type="scientific">candidate division WWE3 bacterium</name>
    <dbReference type="NCBI Taxonomy" id="2053526"/>
    <lineage>
        <taxon>Bacteria</taxon>
        <taxon>Katanobacteria</taxon>
    </lineage>
</organism>
<dbReference type="EMBL" id="DSRT01000124">
    <property type="protein sequence ID" value="HGW29740.1"/>
    <property type="molecule type" value="Genomic_DNA"/>
</dbReference>
<keyword evidence="2 8" id="KW-0689">Ribosomal protein</keyword>
<feature type="domain" description="Large ribosomal subunit protein uL2 RNA-binding" evidence="7">
    <location>
        <begin position="43"/>
        <end position="118"/>
    </location>
</feature>
<name>A0A7C4XTW8_UNCKA</name>
<dbReference type="InterPro" id="IPR022666">
    <property type="entry name" value="Ribosomal_uL2_RNA-bd_dom"/>
</dbReference>
<dbReference type="SMART" id="SM01382">
    <property type="entry name" value="Ribosomal_L2_C"/>
    <property type="match status" value="1"/>
</dbReference>
<dbReference type="GO" id="GO:0003723">
    <property type="term" value="F:RNA binding"/>
    <property type="evidence" value="ECO:0007669"/>
    <property type="project" value="InterPro"/>
</dbReference>
<accession>A0A7C4XTW8</accession>
<evidence type="ECO:0000256" key="4">
    <source>
        <dbReference type="ARBA" id="ARBA00035459"/>
    </source>
</evidence>
<evidence type="ECO:0000256" key="2">
    <source>
        <dbReference type="ARBA" id="ARBA00022980"/>
    </source>
</evidence>
<dbReference type="Gene3D" id="2.30.30.30">
    <property type="match status" value="1"/>
</dbReference>
<dbReference type="InterPro" id="IPR005880">
    <property type="entry name" value="Ribosomal_uL2_bac/org-type"/>
</dbReference>
<dbReference type="GO" id="GO:0003735">
    <property type="term" value="F:structural constituent of ribosome"/>
    <property type="evidence" value="ECO:0007669"/>
    <property type="project" value="InterPro"/>
</dbReference>
<keyword evidence="3" id="KW-0687">Ribonucleoprotein</keyword>
<dbReference type="Gene3D" id="4.10.950.10">
    <property type="entry name" value="Ribosomal protein L2, domain 3"/>
    <property type="match status" value="1"/>
</dbReference>
<evidence type="ECO:0000259" key="7">
    <source>
        <dbReference type="SMART" id="SM01383"/>
    </source>
</evidence>
<evidence type="ECO:0000256" key="3">
    <source>
        <dbReference type="ARBA" id="ARBA00023274"/>
    </source>
</evidence>
<dbReference type="GO" id="GO:0016740">
    <property type="term" value="F:transferase activity"/>
    <property type="evidence" value="ECO:0007669"/>
    <property type="project" value="InterPro"/>
</dbReference>
<dbReference type="SUPFAM" id="SSF50104">
    <property type="entry name" value="Translation proteins SH3-like domain"/>
    <property type="match status" value="1"/>
</dbReference>
<dbReference type="Gene3D" id="2.40.50.140">
    <property type="entry name" value="Nucleic acid-binding proteins"/>
    <property type="match status" value="1"/>
</dbReference>
<dbReference type="FunFam" id="2.30.30.30:FF:000001">
    <property type="entry name" value="50S ribosomal protein L2"/>
    <property type="match status" value="1"/>
</dbReference>
<dbReference type="AlphaFoldDB" id="A0A7C4XTW8"/>
<sequence length="277" mass="30292">MLKTYKPVTPALRSKKTLVRNTTTGNASAPEKSLLRRMKGAPGRSNGRITSRHKEMGHKKFYRIIDFARSKKDIPAKVMSIEYDPNRGPNIALLSYVDGQKSYILAPEGLEVGMSVVSGDAAEVKPGNALPLSQIHLGTVIHNIEINPGQGGTMVRGAGNGAMIMAKDGSYVNIKLPSGEVKKFLDKCYATVGVLSNMDLRNIRLGKAGAQRHRGNRPRVRGVAMANPSDHPHAGSYSDNGIGMPGPKSPWGWNTRGKKTRRRKNTNLYLVKDRRVK</sequence>
<evidence type="ECO:0000313" key="8">
    <source>
        <dbReference type="EMBL" id="HGW29740.1"/>
    </source>
</evidence>
<feature type="region of interest" description="Disordered" evidence="5">
    <location>
        <begin position="226"/>
        <end position="267"/>
    </location>
</feature>
<dbReference type="PANTHER" id="PTHR13691:SF5">
    <property type="entry name" value="LARGE RIBOSOMAL SUBUNIT PROTEIN UL2M"/>
    <property type="match status" value="1"/>
</dbReference>
<dbReference type="InterPro" id="IPR014726">
    <property type="entry name" value="Ribosomal_uL2_dom3"/>
</dbReference>